<evidence type="ECO:0000313" key="1">
    <source>
        <dbReference type="EMBL" id="KTE90938.1"/>
    </source>
</evidence>
<accession>A0A0W1JGA2</accession>
<protein>
    <submittedName>
        <fullName evidence="1">Cyclase</fullName>
    </submittedName>
</protein>
<dbReference type="RefSeq" id="WP_005809975.1">
    <property type="nucleotide sequence ID" value="NZ_CABKQQ010000025.1"/>
</dbReference>
<name>A0A0W1JGA2_DESHA</name>
<evidence type="ECO:0000313" key="2">
    <source>
        <dbReference type="Proteomes" id="UP000054623"/>
    </source>
</evidence>
<organism evidence="1 2">
    <name type="scientific">Desulfitobacterium hafniense</name>
    <name type="common">Desulfitobacterium frappieri</name>
    <dbReference type="NCBI Taxonomy" id="49338"/>
    <lineage>
        <taxon>Bacteria</taxon>
        <taxon>Bacillati</taxon>
        <taxon>Bacillota</taxon>
        <taxon>Clostridia</taxon>
        <taxon>Eubacteriales</taxon>
        <taxon>Desulfitobacteriaceae</taxon>
        <taxon>Desulfitobacterium</taxon>
    </lineage>
</organism>
<dbReference type="PANTHER" id="PTHR31118">
    <property type="entry name" value="CYCLASE-LIKE PROTEIN 2"/>
    <property type="match status" value="1"/>
</dbReference>
<dbReference type="PANTHER" id="PTHR31118:SF32">
    <property type="entry name" value="KYNURENINE FORMAMIDASE"/>
    <property type="match status" value="1"/>
</dbReference>
<dbReference type="InterPro" id="IPR037175">
    <property type="entry name" value="KFase_sf"/>
</dbReference>
<dbReference type="GO" id="GO:0019441">
    <property type="term" value="P:L-tryptophan catabolic process to kynurenine"/>
    <property type="evidence" value="ECO:0007669"/>
    <property type="project" value="InterPro"/>
</dbReference>
<comment type="caution">
    <text evidence="1">The sequence shown here is derived from an EMBL/GenBank/DDBJ whole genome shotgun (WGS) entry which is preliminary data.</text>
</comment>
<dbReference type="Pfam" id="PF04199">
    <property type="entry name" value="Cyclase"/>
    <property type="match status" value="1"/>
</dbReference>
<dbReference type="EMBL" id="LOCK01000029">
    <property type="protein sequence ID" value="KTE90938.1"/>
    <property type="molecule type" value="Genomic_DNA"/>
</dbReference>
<proteinExistence type="predicted"/>
<dbReference type="SUPFAM" id="SSF102198">
    <property type="entry name" value="Putative cyclase"/>
    <property type="match status" value="1"/>
</dbReference>
<dbReference type="OrthoDB" id="1118163at2"/>
<gene>
    <name evidence="1" type="ORF">AT727_23020</name>
</gene>
<dbReference type="InterPro" id="IPR007325">
    <property type="entry name" value="KFase/CYL"/>
</dbReference>
<dbReference type="Gene3D" id="3.50.30.50">
    <property type="entry name" value="Putative cyclase"/>
    <property type="match status" value="1"/>
</dbReference>
<dbReference type="AlphaFoldDB" id="A0A0W1JGA2"/>
<dbReference type="GO" id="GO:0004061">
    <property type="term" value="F:arylformamidase activity"/>
    <property type="evidence" value="ECO:0007669"/>
    <property type="project" value="InterPro"/>
</dbReference>
<dbReference type="Proteomes" id="UP000054623">
    <property type="component" value="Unassembled WGS sequence"/>
</dbReference>
<reference evidence="1 2" key="1">
    <citation type="submission" date="2015-12" db="EMBL/GenBank/DDBJ databases">
        <title>Draft Genome Sequence of Desulfitobacterium hafniense Strain DH, a Sulfate-reducing Bacterium Isolated from Paddy Soils.</title>
        <authorList>
            <person name="Bao P."/>
            <person name="Zhang X."/>
            <person name="Li G."/>
        </authorList>
    </citation>
    <scope>NUCLEOTIDE SEQUENCE [LARGE SCALE GENOMIC DNA]</scope>
    <source>
        <strain evidence="1 2">DH</strain>
    </source>
</reference>
<sequence>MRIDLTYKLTRGMLDKFLEGVQNDGKYQKFGHIGTHFDVMDKSFPLEYCELSGKVFDVSNVENRDIESGDFEMDEVEEKDFVIFHTGMMDKEGYGTEPYFRQHPQLSYELIRELIKKNVGLIGVDFAGVRRGAEHAPADQLCADNGIFIIENLNNTKQLLEAAGAHSFTMHTYPLNLGGATGLPARVIAELA</sequence>